<sequence length="292" mass="31895">MRQFLAVAEELNFSRAAQRLHMAQPPLTRQIHALEDELGVALFVRTARGAELTDAGRALLAEVPNILALSRRAAEQAQLAGMGLIGRLDVGIFSAGVLQAIPQLLASFHAARPQIKIGLHNLSKAQQIEALRQRRITVGFNRLVPEEEDIAVETVLQEPFLVALNERHPLCRKDVVALSDLDGEPMILYPNAPIHGLAQEVAAAFADEGLDLVAEQEVEDVVTCIALVASGFGASITTGSAANLRLPGVVYRPLRSRRLKHIELSCLYRRHDTSPILQSFLEVVRASRAVPR</sequence>
<dbReference type="PROSITE" id="PS50931">
    <property type="entry name" value="HTH_LYSR"/>
    <property type="match status" value="1"/>
</dbReference>
<dbReference type="InterPro" id="IPR036388">
    <property type="entry name" value="WH-like_DNA-bd_sf"/>
</dbReference>
<evidence type="ECO:0000256" key="3">
    <source>
        <dbReference type="ARBA" id="ARBA00023125"/>
    </source>
</evidence>
<keyword evidence="7" id="KW-1185">Reference proteome</keyword>
<gene>
    <name evidence="6" type="ORF">SAMN05216551_101581</name>
</gene>
<dbReference type="InterPro" id="IPR000847">
    <property type="entry name" value="LysR_HTH_N"/>
</dbReference>
<dbReference type="AlphaFoldDB" id="A0A1H2PM21"/>
<evidence type="ECO:0000313" key="7">
    <source>
        <dbReference type="Proteomes" id="UP000243719"/>
    </source>
</evidence>
<evidence type="ECO:0000313" key="6">
    <source>
        <dbReference type="EMBL" id="SDV46725.1"/>
    </source>
</evidence>
<dbReference type="Proteomes" id="UP000243719">
    <property type="component" value="Unassembled WGS sequence"/>
</dbReference>
<dbReference type="STRING" id="1770053.SAMN05216551_101581"/>
<dbReference type="GO" id="GO:0003700">
    <property type="term" value="F:DNA-binding transcription factor activity"/>
    <property type="evidence" value="ECO:0007669"/>
    <property type="project" value="InterPro"/>
</dbReference>
<dbReference type="Gene3D" id="1.10.10.10">
    <property type="entry name" value="Winged helix-like DNA-binding domain superfamily/Winged helix DNA-binding domain"/>
    <property type="match status" value="1"/>
</dbReference>
<dbReference type="SUPFAM" id="SSF53850">
    <property type="entry name" value="Periplasmic binding protein-like II"/>
    <property type="match status" value="1"/>
</dbReference>
<dbReference type="Pfam" id="PF00126">
    <property type="entry name" value="HTH_1"/>
    <property type="match status" value="1"/>
</dbReference>
<dbReference type="PANTHER" id="PTHR30346">
    <property type="entry name" value="TRANSCRIPTIONAL DUAL REGULATOR HCAR-RELATED"/>
    <property type="match status" value="1"/>
</dbReference>
<dbReference type="InterPro" id="IPR005119">
    <property type="entry name" value="LysR_subst-bd"/>
</dbReference>
<proteinExistence type="inferred from homology"/>
<dbReference type="Gene3D" id="3.40.190.10">
    <property type="entry name" value="Periplasmic binding protein-like II"/>
    <property type="match status" value="2"/>
</dbReference>
<evidence type="ECO:0000256" key="1">
    <source>
        <dbReference type="ARBA" id="ARBA00009437"/>
    </source>
</evidence>
<protein>
    <submittedName>
        <fullName evidence="6">DNA-binding transcriptional regulator, LysR family</fullName>
    </submittedName>
</protein>
<reference evidence="7" key="1">
    <citation type="submission" date="2016-09" db="EMBL/GenBank/DDBJ databases">
        <authorList>
            <person name="Varghese N."/>
            <person name="Submissions S."/>
        </authorList>
    </citation>
    <scope>NUCLEOTIDE SEQUENCE [LARGE SCALE GENOMIC DNA]</scope>
    <source>
        <strain evidence="7">JS23</strain>
    </source>
</reference>
<name>A0A1H2PM21_9BURK</name>
<evidence type="ECO:0000256" key="4">
    <source>
        <dbReference type="ARBA" id="ARBA00023163"/>
    </source>
</evidence>
<evidence type="ECO:0000259" key="5">
    <source>
        <dbReference type="PROSITE" id="PS50931"/>
    </source>
</evidence>
<keyword evidence="3 6" id="KW-0238">DNA-binding</keyword>
<accession>A0A1H2PM21</accession>
<comment type="similarity">
    <text evidence="1">Belongs to the LysR transcriptional regulatory family.</text>
</comment>
<dbReference type="FunFam" id="1.10.10.10:FF:000001">
    <property type="entry name" value="LysR family transcriptional regulator"/>
    <property type="match status" value="1"/>
</dbReference>
<dbReference type="SUPFAM" id="SSF46785">
    <property type="entry name" value="Winged helix' DNA-binding domain"/>
    <property type="match status" value="1"/>
</dbReference>
<dbReference type="GO" id="GO:0003677">
    <property type="term" value="F:DNA binding"/>
    <property type="evidence" value="ECO:0007669"/>
    <property type="project" value="UniProtKB-KW"/>
</dbReference>
<dbReference type="Pfam" id="PF03466">
    <property type="entry name" value="LysR_substrate"/>
    <property type="match status" value="1"/>
</dbReference>
<dbReference type="PRINTS" id="PR00039">
    <property type="entry name" value="HTHLYSR"/>
</dbReference>
<dbReference type="GO" id="GO:0032993">
    <property type="term" value="C:protein-DNA complex"/>
    <property type="evidence" value="ECO:0007669"/>
    <property type="project" value="TreeGrafter"/>
</dbReference>
<dbReference type="InterPro" id="IPR036390">
    <property type="entry name" value="WH_DNA-bd_sf"/>
</dbReference>
<keyword evidence="4" id="KW-0804">Transcription</keyword>
<evidence type="ECO:0000256" key="2">
    <source>
        <dbReference type="ARBA" id="ARBA00023015"/>
    </source>
</evidence>
<feature type="domain" description="HTH lysR-type" evidence="5">
    <location>
        <begin position="1"/>
        <end position="53"/>
    </location>
</feature>
<keyword evidence="2" id="KW-0805">Transcription regulation</keyword>
<dbReference type="PANTHER" id="PTHR30346:SF0">
    <property type="entry name" value="HCA OPERON TRANSCRIPTIONAL ACTIVATOR HCAR"/>
    <property type="match status" value="1"/>
</dbReference>
<organism evidence="6 7">
    <name type="scientific">Chitinasiproducens palmae</name>
    <dbReference type="NCBI Taxonomy" id="1770053"/>
    <lineage>
        <taxon>Bacteria</taxon>
        <taxon>Pseudomonadati</taxon>
        <taxon>Pseudomonadota</taxon>
        <taxon>Betaproteobacteria</taxon>
        <taxon>Burkholderiales</taxon>
        <taxon>Burkholderiaceae</taxon>
        <taxon>Chitinasiproducens</taxon>
    </lineage>
</organism>
<dbReference type="EMBL" id="FNLO01000001">
    <property type="protein sequence ID" value="SDV46725.1"/>
    <property type="molecule type" value="Genomic_DNA"/>
</dbReference>